<organism evidence="2 3">
    <name type="scientific">Chitinimonas arctica</name>
    <dbReference type="NCBI Taxonomy" id="2594795"/>
    <lineage>
        <taxon>Bacteria</taxon>
        <taxon>Pseudomonadati</taxon>
        <taxon>Pseudomonadota</taxon>
        <taxon>Betaproteobacteria</taxon>
        <taxon>Neisseriales</taxon>
        <taxon>Chitinibacteraceae</taxon>
        <taxon>Chitinimonas</taxon>
    </lineage>
</organism>
<dbReference type="InterPro" id="IPR012338">
    <property type="entry name" value="Beta-lactam/transpept-like"/>
</dbReference>
<dbReference type="Gene3D" id="3.40.710.10">
    <property type="entry name" value="DD-peptidase/beta-lactamase superfamily"/>
    <property type="match status" value="1"/>
</dbReference>
<dbReference type="Pfam" id="PF00144">
    <property type="entry name" value="Beta-lactamase"/>
    <property type="match status" value="1"/>
</dbReference>
<dbReference type="AlphaFoldDB" id="A0A516SL03"/>
<evidence type="ECO:0000313" key="3">
    <source>
        <dbReference type="Proteomes" id="UP000317550"/>
    </source>
</evidence>
<proteinExistence type="predicted"/>
<dbReference type="Proteomes" id="UP000317550">
    <property type="component" value="Chromosome"/>
</dbReference>
<dbReference type="KEGG" id="cari:FNU76_21975"/>
<sequence length="349" mass="37903">MRIGFPLMAAAYLCLGTAHADRVDKVVRQELKAQSIPGIGIAIIRDGRIVKEQGYGLANIEHGVPVTPATVFQSGSIGKQFTAALVMLLVEDGKLGLDDLISTHLSVPPHWGKITVRHLLTHTAGISDEPVDHIDLHRDYSDEQLLQLAGAVPLLSEPGEKWSYSNSGYQVLGFLCNKLGGSHYAEQLQTRLFKPLGMATRLISERDIVPHRAAGYDIVEGAAKNQDWVSPTLNATADGSLYLTARDLARWDIALNGDKPLSAASKQAGWTPVKLNDGSSAPYGFAWSVLELKGHRVVEHDGAWQGFTTQISRFPDDKLTVIVLTNRSDADVAKIVYRIAAVYVPGLGR</sequence>
<keyword evidence="3" id="KW-1185">Reference proteome</keyword>
<dbReference type="RefSeq" id="WP_144280186.1">
    <property type="nucleotide sequence ID" value="NZ_CP041730.1"/>
</dbReference>
<reference evidence="3" key="1">
    <citation type="submission" date="2019-07" db="EMBL/GenBank/DDBJ databases">
        <title>Chitinimonas sp. nov., isolated from Ny-Alesund, arctica soil.</title>
        <authorList>
            <person name="Xu Q."/>
            <person name="Peng F."/>
        </authorList>
    </citation>
    <scope>NUCLEOTIDE SEQUENCE [LARGE SCALE GENOMIC DNA]</scope>
    <source>
        <strain evidence="3">R3-44</strain>
    </source>
</reference>
<dbReference type="SUPFAM" id="SSF56601">
    <property type="entry name" value="beta-lactamase/transpeptidase-like"/>
    <property type="match status" value="1"/>
</dbReference>
<evidence type="ECO:0000259" key="1">
    <source>
        <dbReference type="Pfam" id="PF00144"/>
    </source>
</evidence>
<dbReference type="OrthoDB" id="3174977at2"/>
<dbReference type="InterPro" id="IPR050491">
    <property type="entry name" value="AmpC-like"/>
</dbReference>
<accession>A0A516SL03</accession>
<name>A0A516SL03_9NEIS</name>
<dbReference type="InterPro" id="IPR001466">
    <property type="entry name" value="Beta-lactam-related"/>
</dbReference>
<dbReference type="EMBL" id="CP041730">
    <property type="protein sequence ID" value="QDQ28803.1"/>
    <property type="molecule type" value="Genomic_DNA"/>
</dbReference>
<dbReference type="PANTHER" id="PTHR46825:SF9">
    <property type="entry name" value="BETA-LACTAMASE-RELATED DOMAIN-CONTAINING PROTEIN"/>
    <property type="match status" value="1"/>
</dbReference>
<evidence type="ECO:0000313" key="2">
    <source>
        <dbReference type="EMBL" id="QDQ28803.1"/>
    </source>
</evidence>
<dbReference type="PANTHER" id="PTHR46825">
    <property type="entry name" value="D-ALANYL-D-ALANINE-CARBOXYPEPTIDASE/ENDOPEPTIDASE AMPH"/>
    <property type="match status" value="1"/>
</dbReference>
<feature type="domain" description="Beta-lactamase-related" evidence="1">
    <location>
        <begin position="23"/>
        <end position="339"/>
    </location>
</feature>
<gene>
    <name evidence="2" type="ORF">FNU76_21975</name>
</gene>
<protein>
    <submittedName>
        <fullName evidence="2">Beta-lactamase family protein</fullName>
    </submittedName>
</protein>